<accession>A0A0E9RMI8</accession>
<evidence type="ECO:0000313" key="1">
    <source>
        <dbReference type="EMBL" id="JAH30274.1"/>
    </source>
</evidence>
<dbReference type="AlphaFoldDB" id="A0A0E9RMI8"/>
<name>A0A0E9RMI8_ANGAN</name>
<organism evidence="1">
    <name type="scientific">Anguilla anguilla</name>
    <name type="common">European freshwater eel</name>
    <name type="synonym">Muraena anguilla</name>
    <dbReference type="NCBI Taxonomy" id="7936"/>
    <lineage>
        <taxon>Eukaryota</taxon>
        <taxon>Metazoa</taxon>
        <taxon>Chordata</taxon>
        <taxon>Craniata</taxon>
        <taxon>Vertebrata</taxon>
        <taxon>Euteleostomi</taxon>
        <taxon>Actinopterygii</taxon>
        <taxon>Neopterygii</taxon>
        <taxon>Teleostei</taxon>
        <taxon>Anguilliformes</taxon>
        <taxon>Anguillidae</taxon>
        <taxon>Anguilla</taxon>
    </lineage>
</organism>
<reference evidence="1" key="1">
    <citation type="submission" date="2014-11" db="EMBL/GenBank/DDBJ databases">
        <authorList>
            <person name="Amaro Gonzalez C."/>
        </authorList>
    </citation>
    <scope>NUCLEOTIDE SEQUENCE</scope>
</reference>
<protein>
    <submittedName>
        <fullName evidence="1">Uncharacterized protein</fullName>
    </submittedName>
</protein>
<sequence length="57" mass="6679">MLLFMKCIQKLCLFVIESKTRRSCRLHSEVLRKQGYVFVVLPQHEVMGTIVRSGLKK</sequence>
<dbReference type="EMBL" id="GBXM01078303">
    <property type="protein sequence ID" value="JAH30274.1"/>
    <property type="molecule type" value="Transcribed_RNA"/>
</dbReference>
<reference evidence="1" key="2">
    <citation type="journal article" date="2015" name="Fish Shellfish Immunol.">
        <title>Early steps in the European eel (Anguilla anguilla)-Vibrio vulnificus interaction in the gills: Role of the RtxA13 toxin.</title>
        <authorList>
            <person name="Callol A."/>
            <person name="Pajuelo D."/>
            <person name="Ebbesson L."/>
            <person name="Teles M."/>
            <person name="MacKenzie S."/>
            <person name="Amaro C."/>
        </authorList>
    </citation>
    <scope>NUCLEOTIDE SEQUENCE</scope>
</reference>
<proteinExistence type="predicted"/>